<evidence type="ECO:0000256" key="7">
    <source>
        <dbReference type="SAM" id="Phobius"/>
    </source>
</evidence>
<feature type="transmembrane region" description="Helical" evidence="7">
    <location>
        <begin position="79"/>
        <end position="99"/>
    </location>
</feature>
<evidence type="ECO:0000256" key="4">
    <source>
        <dbReference type="ARBA" id="ARBA00022692"/>
    </source>
</evidence>
<feature type="transmembrane region" description="Helical" evidence="7">
    <location>
        <begin position="300"/>
        <end position="319"/>
    </location>
</feature>
<dbReference type="EMBL" id="JADFTS010000001">
    <property type="protein sequence ID" value="KAF9624479.1"/>
    <property type="molecule type" value="Genomic_DNA"/>
</dbReference>
<dbReference type="GO" id="GO:0016020">
    <property type="term" value="C:membrane"/>
    <property type="evidence" value="ECO:0007669"/>
    <property type="project" value="UniProtKB-SubCell"/>
</dbReference>
<comment type="caution">
    <text evidence="8">The sequence shown here is derived from an EMBL/GenBank/DDBJ whole genome shotgun (WGS) entry which is preliminary data.</text>
</comment>
<organism evidence="8 9">
    <name type="scientific">Coptis chinensis</name>
    <dbReference type="NCBI Taxonomy" id="261450"/>
    <lineage>
        <taxon>Eukaryota</taxon>
        <taxon>Viridiplantae</taxon>
        <taxon>Streptophyta</taxon>
        <taxon>Embryophyta</taxon>
        <taxon>Tracheophyta</taxon>
        <taxon>Spermatophyta</taxon>
        <taxon>Magnoliopsida</taxon>
        <taxon>Ranunculales</taxon>
        <taxon>Ranunculaceae</taxon>
        <taxon>Coptidoideae</taxon>
        <taxon>Coptis</taxon>
    </lineage>
</organism>
<protein>
    <recommendedName>
        <fullName evidence="10">Folate-biopterin transporter 7</fullName>
    </recommendedName>
</protein>
<reference evidence="8 9" key="1">
    <citation type="submission" date="2020-10" db="EMBL/GenBank/DDBJ databases">
        <title>The Coptis chinensis genome and diversification of protoberbering-type alkaloids.</title>
        <authorList>
            <person name="Wang B."/>
            <person name="Shu S."/>
            <person name="Song C."/>
            <person name="Liu Y."/>
        </authorList>
    </citation>
    <scope>NUCLEOTIDE SEQUENCE [LARGE SCALE GENOMIC DNA]</scope>
    <source>
        <strain evidence="8">HL-2020</strain>
        <tissue evidence="8">Leaf</tissue>
    </source>
</reference>
<dbReference type="NCBIfam" id="TIGR00788">
    <property type="entry name" value="fbt"/>
    <property type="match status" value="1"/>
</dbReference>
<keyword evidence="5 7" id="KW-1133">Transmembrane helix</keyword>
<proteinExistence type="inferred from homology"/>
<dbReference type="PANTHER" id="PTHR31585:SF2">
    <property type="entry name" value="FOLATE-BIOPTERIN TRANSPORTER 7-RELATED"/>
    <property type="match status" value="1"/>
</dbReference>
<dbReference type="AlphaFoldDB" id="A0A835IW37"/>
<name>A0A835IW37_9MAGN</name>
<evidence type="ECO:0000256" key="6">
    <source>
        <dbReference type="ARBA" id="ARBA00023136"/>
    </source>
</evidence>
<feature type="transmembrane region" description="Helical" evidence="7">
    <location>
        <begin position="156"/>
        <end position="176"/>
    </location>
</feature>
<dbReference type="Proteomes" id="UP000631114">
    <property type="component" value="Unassembled WGS sequence"/>
</dbReference>
<dbReference type="InterPro" id="IPR039309">
    <property type="entry name" value="BT1"/>
</dbReference>
<dbReference type="OrthoDB" id="1923497at2759"/>
<evidence type="ECO:0000313" key="8">
    <source>
        <dbReference type="EMBL" id="KAF9624479.1"/>
    </source>
</evidence>
<feature type="transmembrane region" description="Helical" evidence="7">
    <location>
        <begin position="106"/>
        <end position="123"/>
    </location>
</feature>
<evidence type="ECO:0000256" key="2">
    <source>
        <dbReference type="ARBA" id="ARBA00007015"/>
    </source>
</evidence>
<feature type="transmembrane region" description="Helical" evidence="7">
    <location>
        <begin position="401"/>
        <end position="421"/>
    </location>
</feature>
<dbReference type="InterPro" id="IPR004324">
    <property type="entry name" value="FBT"/>
</dbReference>
<comment type="subcellular location">
    <subcellularLocation>
        <location evidence="1">Membrane</location>
        <topology evidence="1">Multi-pass membrane protein</topology>
    </subcellularLocation>
</comment>
<keyword evidence="4 7" id="KW-0812">Transmembrane</keyword>
<evidence type="ECO:0000256" key="3">
    <source>
        <dbReference type="ARBA" id="ARBA00022448"/>
    </source>
</evidence>
<dbReference type="InterPro" id="IPR036259">
    <property type="entry name" value="MFS_trans_sf"/>
</dbReference>
<feature type="transmembrane region" description="Helical" evidence="7">
    <location>
        <begin position="234"/>
        <end position="257"/>
    </location>
</feature>
<sequence length="435" mass="46888">MVSSVEGGVVLKTLVGLGCLVQGVRCLPWMAVNFFLKDQLKLHPSTLQLLQNSSNLPMVAKPLYGLLSDAVYISGQHRIPYIAIGVFLQAVSWIAIALLPPSIISIFSVTILLLLSNLGASIVEVVNDALVAEAGKEPGSSSRNPTKSPSGELQSFVWMCGSIGGVLGNLIGGVAIDRFSSQTIFLVFGLLLVIQLLTTITVRENSLSLPVTSSSNGIRKQLSELVVVLRKPDIAYSIAWLAASYAVIPILTGTMFFYQTEHLNLDSSVVGISKVFGQVALLTWSVIYNKHLKSIPQRKLISAIQAVTAIFMVSDALFVKRIYLKFGIPDSVYVIIFSGTLEVLSLFKVLPFSVLFAQLCPQGCEGSLMAFLMSTLALANIMSGYLGVALASFLGISGKNFSWLPSGIIIQAVCTVLPLFWSSWIPGDIKLKKKD</sequence>
<feature type="transmembrane region" description="Helical" evidence="7">
    <location>
        <begin position="368"/>
        <end position="394"/>
    </location>
</feature>
<evidence type="ECO:0000256" key="5">
    <source>
        <dbReference type="ARBA" id="ARBA00022989"/>
    </source>
</evidence>
<evidence type="ECO:0000256" key="1">
    <source>
        <dbReference type="ARBA" id="ARBA00004141"/>
    </source>
</evidence>
<gene>
    <name evidence="8" type="ORF">IFM89_011522</name>
</gene>
<dbReference type="Gene3D" id="1.20.1250.20">
    <property type="entry name" value="MFS general substrate transporter like domains"/>
    <property type="match status" value="1"/>
</dbReference>
<keyword evidence="6 7" id="KW-0472">Membrane</keyword>
<feature type="transmembrane region" description="Helical" evidence="7">
    <location>
        <begin position="183"/>
        <end position="202"/>
    </location>
</feature>
<dbReference type="SUPFAM" id="SSF103473">
    <property type="entry name" value="MFS general substrate transporter"/>
    <property type="match status" value="1"/>
</dbReference>
<dbReference type="CDD" id="cd17484">
    <property type="entry name" value="MFS_FBT"/>
    <property type="match status" value="1"/>
</dbReference>
<keyword evidence="3" id="KW-0813">Transport</keyword>
<evidence type="ECO:0000313" key="9">
    <source>
        <dbReference type="Proteomes" id="UP000631114"/>
    </source>
</evidence>
<dbReference type="Pfam" id="PF03092">
    <property type="entry name" value="BT1"/>
    <property type="match status" value="1"/>
</dbReference>
<feature type="transmembrane region" description="Helical" evidence="7">
    <location>
        <begin position="331"/>
        <end position="356"/>
    </location>
</feature>
<accession>A0A835IW37</accession>
<keyword evidence="9" id="KW-1185">Reference proteome</keyword>
<dbReference type="PANTHER" id="PTHR31585">
    <property type="entry name" value="FOLATE-BIOPTERIN TRANSPORTER 1, CHLOROPLASTIC"/>
    <property type="match status" value="1"/>
</dbReference>
<evidence type="ECO:0008006" key="10">
    <source>
        <dbReference type="Google" id="ProtNLM"/>
    </source>
</evidence>
<comment type="similarity">
    <text evidence="2">Belongs to the major facilitator superfamily. Folate-biopterin transporter (TC 2.A.71) family.</text>
</comment>